<dbReference type="SUPFAM" id="SSF81383">
    <property type="entry name" value="F-box domain"/>
    <property type="match status" value="1"/>
</dbReference>
<dbReference type="AlphaFoldDB" id="A0AAD7ZIR1"/>
<feature type="non-terminal residue" evidence="5">
    <location>
        <position position="1"/>
    </location>
</feature>
<dbReference type="InterPro" id="IPR036047">
    <property type="entry name" value="F-box-like_dom_sf"/>
</dbReference>
<sequence>IFQDIGYNNFKESSVGQSSGGDGVEGEEQEESSSSHVGQVNVEEALTTFRQQWQRELESPRHEVPSNSTEMTTEDAEAGSVNVEKEAKNLFLKGVENEQNGKLYEAIQFYRRAVQLVPDIEFRLYDASKLKPREKQEVEAEEDDLEAIVDPEVDSELEEEEDDDDDDTDLLSRLQRIFSRSMCVCLPQHEQKTTHISALPMEIILYILRWVVSSDLDLRSLEMCSRVCRGFYLCSRDPEIWRLACARIRNLVQLALSSAESPFSQTIKSKNEKRVPRRARLSCLQLMEVAVLYLFFCCMSLLLLFLSQTGFIYVALCCTTWMSMSAPSFSS</sequence>
<dbReference type="Pfam" id="PF12937">
    <property type="entry name" value="F-box-like"/>
    <property type="match status" value="1"/>
</dbReference>
<keyword evidence="1" id="KW-0802">TPR repeat</keyword>
<name>A0AAD7ZIR1_DIPPU</name>
<keyword evidence="3" id="KW-0472">Membrane</keyword>
<dbReference type="PANTHER" id="PTHR12874">
    <property type="entry name" value="F-BOX ONLY PROTEIN 48-RELATED"/>
    <property type="match status" value="1"/>
</dbReference>
<accession>A0AAD7ZIR1</accession>
<dbReference type="PANTHER" id="PTHR12874:SF29">
    <property type="entry name" value="F-BOX ONLY PROTEIN 9"/>
    <property type="match status" value="1"/>
</dbReference>
<feature type="compositionally biased region" description="Basic and acidic residues" evidence="2">
    <location>
        <begin position="55"/>
        <end position="64"/>
    </location>
</feature>
<dbReference type="InterPro" id="IPR019734">
    <property type="entry name" value="TPR_rpt"/>
</dbReference>
<dbReference type="InterPro" id="IPR001810">
    <property type="entry name" value="F-box_dom"/>
</dbReference>
<evidence type="ECO:0000313" key="5">
    <source>
        <dbReference type="EMBL" id="KAJ9581092.1"/>
    </source>
</evidence>
<reference evidence="5" key="2">
    <citation type="submission" date="2023-05" db="EMBL/GenBank/DDBJ databases">
        <authorList>
            <person name="Fouks B."/>
        </authorList>
    </citation>
    <scope>NUCLEOTIDE SEQUENCE</scope>
    <source>
        <strain evidence="5">Stay&amp;Tobe</strain>
        <tissue evidence="5">Testes</tissue>
    </source>
</reference>
<feature type="non-terminal residue" evidence="5">
    <location>
        <position position="331"/>
    </location>
</feature>
<dbReference type="PROSITE" id="PS50005">
    <property type="entry name" value="TPR"/>
    <property type="match status" value="1"/>
</dbReference>
<evidence type="ECO:0000256" key="3">
    <source>
        <dbReference type="SAM" id="Phobius"/>
    </source>
</evidence>
<keyword evidence="3" id="KW-1133">Transmembrane helix</keyword>
<dbReference type="GO" id="GO:0031146">
    <property type="term" value="P:SCF-dependent proteasomal ubiquitin-dependent protein catabolic process"/>
    <property type="evidence" value="ECO:0007669"/>
    <property type="project" value="TreeGrafter"/>
</dbReference>
<gene>
    <name evidence="5" type="ORF">L9F63_023731</name>
</gene>
<dbReference type="Proteomes" id="UP001233999">
    <property type="component" value="Unassembled WGS sequence"/>
</dbReference>
<reference evidence="5" key="1">
    <citation type="journal article" date="2023" name="IScience">
        <title>Live-bearing cockroach genome reveals convergent evolutionary mechanisms linked to viviparity in insects and beyond.</title>
        <authorList>
            <person name="Fouks B."/>
            <person name="Harrison M.C."/>
            <person name="Mikhailova A.A."/>
            <person name="Marchal E."/>
            <person name="English S."/>
            <person name="Carruthers M."/>
            <person name="Jennings E.C."/>
            <person name="Chiamaka E.L."/>
            <person name="Frigard R.A."/>
            <person name="Pippel M."/>
            <person name="Attardo G.M."/>
            <person name="Benoit J.B."/>
            <person name="Bornberg-Bauer E."/>
            <person name="Tobe S.S."/>
        </authorList>
    </citation>
    <scope>NUCLEOTIDE SEQUENCE</scope>
    <source>
        <strain evidence="5">Stay&amp;Tobe</strain>
    </source>
</reference>
<feature type="domain" description="F-box" evidence="4">
    <location>
        <begin position="196"/>
        <end position="245"/>
    </location>
</feature>
<dbReference type="Gene3D" id="1.20.1280.50">
    <property type="match status" value="1"/>
</dbReference>
<evidence type="ECO:0000313" key="6">
    <source>
        <dbReference type="Proteomes" id="UP001233999"/>
    </source>
</evidence>
<evidence type="ECO:0000259" key="4">
    <source>
        <dbReference type="Pfam" id="PF12937"/>
    </source>
</evidence>
<evidence type="ECO:0000256" key="2">
    <source>
        <dbReference type="SAM" id="MobiDB-lite"/>
    </source>
</evidence>
<proteinExistence type="predicted"/>
<feature type="region of interest" description="Disordered" evidence="2">
    <location>
        <begin position="55"/>
        <end position="79"/>
    </location>
</feature>
<comment type="caution">
    <text evidence="5">The sequence shown here is derived from an EMBL/GenBank/DDBJ whole genome shotgun (WGS) entry which is preliminary data.</text>
</comment>
<dbReference type="GO" id="GO:0005737">
    <property type="term" value="C:cytoplasm"/>
    <property type="evidence" value="ECO:0007669"/>
    <property type="project" value="TreeGrafter"/>
</dbReference>
<dbReference type="EMBL" id="JASPKZ010008028">
    <property type="protein sequence ID" value="KAJ9581092.1"/>
    <property type="molecule type" value="Genomic_DNA"/>
</dbReference>
<keyword evidence="3" id="KW-0812">Transmembrane</keyword>
<keyword evidence="6" id="KW-1185">Reference proteome</keyword>
<feature type="repeat" description="TPR" evidence="1">
    <location>
        <begin position="87"/>
        <end position="120"/>
    </location>
</feature>
<dbReference type="GO" id="GO:0019005">
    <property type="term" value="C:SCF ubiquitin ligase complex"/>
    <property type="evidence" value="ECO:0007669"/>
    <property type="project" value="TreeGrafter"/>
</dbReference>
<organism evidence="5 6">
    <name type="scientific">Diploptera punctata</name>
    <name type="common">Pacific beetle cockroach</name>
    <dbReference type="NCBI Taxonomy" id="6984"/>
    <lineage>
        <taxon>Eukaryota</taxon>
        <taxon>Metazoa</taxon>
        <taxon>Ecdysozoa</taxon>
        <taxon>Arthropoda</taxon>
        <taxon>Hexapoda</taxon>
        <taxon>Insecta</taxon>
        <taxon>Pterygota</taxon>
        <taxon>Neoptera</taxon>
        <taxon>Polyneoptera</taxon>
        <taxon>Dictyoptera</taxon>
        <taxon>Blattodea</taxon>
        <taxon>Blaberoidea</taxon>
        <taxon>Blaberidae</taxon>
        <taxon>Diplopterinae</taxon>
        <taxon>Diploptera</taxon>
    </lineage>
</organism>
<protein>
    <recommendedName>
        <fullName evidence="4">F-box domain-containing protein</fullName>
    </recommendedName>
</protein>
<dbReference type="CDD" id="cd22089">
    <property type="entry name" value="F-box_FBXO9"/>
    <property type="match status" value="1"/>
</dbReference>
<feature type="region of interest" description="Disordered" evidence="2">
    <location>
        <begin position="1"/>
        <end position="42"/>
    </location>
</feature>
<feature type="transmembrane region" description="Helical" evidence="3">
    <location>
        <begin position="283"/>
        <end position="305"/>
    </location>
</feature>
<evidence type="ECO:0000256" key="1">
    <source>
        <dbReference type="PROSITE-ProRule" id="PRU00339"/>
    </source>
</evidence>